<dbReference type="Pfam" id="PF11790">
    <property type="entry name" value="Glyco_hydro_cc"/>
    <property type="match status" value="1"/>
</dbReference>
<sequence length="332" mass="37579">MRNTVLRVGIAIITLCFCCKCNAQMPARQFIWGINGHPLTQVAYYYNIDAQISQINDLKLKSYRFDVLLDSNGYAKKEQLFNQLLIKLKSNGIMALPVLMQSGLKGLDNAAVYQKSYTQGQNFAARYAKYMQVLEVNNEADNKMMLPGDPSGTKKGDYNIQKSQKIIAAIKGFIDGVKSGNSTIRVTLSVSYIHYYYLQLLKENNVDYDIIGCHWYSNMGPIGAAKPNGDDVLAQMKNRFNKPIWVTEFNHSKGTGKASFAKQSQYIAESIPDMISRGVTGLFIYELYDQPSLMQKDPNEAFYGLVFKDDSGKYVMKDAYQSFRQLIQNLRP</sequence>
<evidence type="ECO:0000259" key="2">
    <source>
        <dbReference type="Pfam" id="PF11790"/>
    </source>
</evidence>
<keyword evidence="1" id="KW-0732">Signal</keyword>
<dbReference type="Proteomes" id="UP000606600">
    <property type="component" value="Unassembled WGS sequence"/>
</dbReference>
<keyword evidence="4" id="KW-1185">Reference proteome</keyword>
<feature type="domain" description="Asl1-like glycosyl hydrolase catalytic" evidence="2">
    <location>
        <begin position="200"/>
        <end position="276"/>
    </location>
</feature>
<dbReference type="SUPFAM" id="SSF51445">
    <property type="entry name" value="(Trans)glycosidases"/>
    <property type="match status" value="1"/>
</dbReference>
<proteinExistence type="predicted"/>
<dbReference type="RefSeq" id="WP_191187745.1">
    <property type="nucleotide sequence ID" value="NZ_JACWMY010000002.1"/>
</dbReference>
<gene>
    <name evidence="3" type="ORF">IDJ77_04555</name>
</gene>
<dbReference type="InterPro" id="IPR017853">
    <property type="entry name" value="GH"/>
</dbReference>
<dbReference type="GO" id="GO:0016787">
    <property type="term" value="F:hydrolase activity"/>
    <property type="evidence" value="ECO:0007669"/>
    <property type="project" value="UniProtKB-KW"/>
</dbReference>
<evidence type="ECO:0000313" key="3">
    <source>
        <dbReference type="EMBL" id="MBD1363074.1"/>
    </source>
</evidence>
<accession>A0ABR7WL65</accession>
<organism evidence="3 4">
    <name type="scientific">Mucilaginibacter pankratovii</name>
    <dbReference type="NCBI Taxonomy" id="2772110"/>
    <lineage>
        <taxon>Bacteria</taxon>
        <taxon>Pseudomonadati</taxon>
        <taxon>Bacteroidota</taxon>
        <taxon>Sphingobacteriia</taxon>
        <taxon>Sphingobacteriales</taxon>
        <taxon>Sphingobacteriaceae</taxon>
        <taxon>Mucilaginibacter</taxon>
    </lineage>
</organism>
<dbReference type="InterPro" id="IPR024655">
    <property type="entry name" value="Asl1_glyco_hydro_catalytic"/>
</dbReference>
<keyword evidence="3" id="KW-0378">Hydrolase</keyword>
<feature type="signal peptide" evidence="1">
    <location>
        <begin position="1"/>
        <end position="23"/>
    </location>
</feature>
<protein>
    <submittedName>
        <fullName evidence="3">Glycosyl hydrolase 53 family protein</fullName>
    </submittedName>
</protein>
<dbReference type="EMBL" id="JACWMY010000002">
    <property type="protein sequence ID" value="MBD1363074.1"/>
    <property type="molecule type" value="Genomic_DNA"/>
</dbReference>
<evidence type="ECO:0000313" key="4">
    <source>
        <dbReference type="Proteomes" id="UP000606600"/>
    </source>
</evidence>
<evidence type="ECO:0000256" key="1">
    <source>
        <dbReference type="SAM" id="SignalP"/>
    </source>
</evidence>
<feature type="chain" id="PRO_5047445438" evidence="1">
    <location>
        <begin position="24"/>
        <end position="332"/>
    </location>
</feature>
<dbReference type="Gene3D" id="3.20.20.80">
    <property type="entry name" value="Glycosidases"/>
    <property type="match status" value="1"/>
</dbReference>
<comment type="caution">
    <text evidence="3">The sequence shown here is derived from an EMBL/GenBank/DDBJ whole genome shotgun (WGS) entry which is preliminary data.</text>
</comment>
<reference evidence="3 4" key="1">
    <citation type="submission" date="2020-09" db="EMBL/GenBank/DDBJ databases">
        <title>Novel species of Mucilaginibacter isolated from a glacier on the Tibetan Plateau.</title>
        <authorList>
            <person name="Liu Q."/>
            <person name="Xin Y.-H."/>
        </authorList>
    </citation>
    <scope>NUCLEOTIDE SEQUENCE [LARGE SCALE GENOMIC DNA]</scope>
    <source>
        <strain evidence="3 4">ZT4R22</strain>
    </source>
</reference>
<name>A0ABR7WL65_9SPHI</name>